<evidence type="ECO:0000256" key="3">
    <source>
        <dbReference type="SAM" id="MobiDB-lite"/>
    </source>
</evidence>
<dbReference type="PANTHER" id="PTHR10199:SF100">
    <property type="entry name" value="THROMBOSPONDIN, ISOFORM A"/>
    <property type="match status" value="1"/>
</dbReference>
<keyword evidence="2" id="KW-0106">Calcium</keyword>
<dbReference type="PANTHER" id="PTHR10199">
    <property type="entry name" value="THROMBOSPONDIN"/>
    <property type="match status" value="1"/>
</dbReference>
<feature type="signal peptide" evidence="4">
    <location>
        <begin position="1"/>
        <end position="32"/>
    </location>
</feature>
<dbReference type="GO" id="GO:0008237">
    <property type="term" value="F:metallopeptidase activity"/>
    <property type="evidence" value="ECO:0007669"/>
    <property type="project" value="InterPro"/>
</dbReference>
<dbReference type="GO" id="GO:0005509">
    <property type="term" value="F:calcium ion binding"/>
    <property type="evidence" value="ECO:0007669"/>
    <property type="project" value="InterPro"/>
</dbReference>
<evidence type="ECO:0000256" key="1">
    <source>
        <dbReference type="ARBA" id="ARBA00022729"/>
    </source>
</evidence>
<reference evidence="5 6" key="1">
    <citation type="submission" date="2018-06" db="EMBL/GenBank/DDBJ databases">
        <title>Genomic Encyclopedia of Type Strains, Phase IV (KMG-IV): sequencing the most valuable type-strain genomes for metagenomic binning, comparative biology and taxonomic classification.</title>
        <authorList>
            <person name="Goeker M."/>
        </authorList>
    </citation>
    <scope>NUCLEOTIDE SEQUENCE [LARGE SCALE GENOMIC DNA]</scope>
    <source>
        <strain evidence="5 6">DSM 24032</strain>
    </source>
</reference>
<protein>
    <submittedName>
        <fullName evidence="5">Thrombospondin type 3 repeat-containing protein</fullName>
    </submittedName>
</protein>
<accession>A0A395JK65</accession>
<dbReference type="Proteomes" id="UP000253083">
    <property type="component" value="Unassembled WGS sequence"/>
</dbReference>
<dbReference type="SUPFAM" id="SSF103647">
    <property type="entry name" value="TSP type-3 repeat"/>
    <property type="match status" value="1"/>
</dbReference>
<dbReference type="Pfam" id="PF13688">
    <property type="entry name" value="Reprolysin_5"/>
    <property type="match status" value="1"/>
</dbReference>
<dbReference type="OrthoDB" id="7053703at2"/>
<dbReference type="SUPFAM" id="SSF55486">
    <property type="entry name" value="Metalloproteases ('zincins'), catalytic domain"/>
    <property type="match status" value="1"/>
</dbReference>
<sequence>MSTNNFFSTWLALSATRSCALILLWLTGSAFAMNAFAVHATTSKSIELFGYASSTTLAKKHTDPALHSITVNPAARESDIGTELTISLPDNTSIKLTVIKKRTLQNGDRQIEATFADNGNAIMTFGNQATFANINSPTHNYSIDVDEDKLPVLVDQQYLEPNINLENDMRYPPDFTPLSDAQFKSAKAELEALPAAASAKVEITLLAVYSSEFANGFGDPVTRINQAIGFANAAYDRSGINIDLKLAHAQQWAFDNNANVGSLLSMVRNDAEVASSNGDFVGIDAIRDQYYADLVTVLPYRAANSFGGIAYVNGNHPGYAFSVSQFARYENGTNSVFTHEIGHNLGSGHEHVSANPNQRSACDGGFTGYACGHGNGSQGTIMSYLNDAAWGYVFSNPQQDCLGEPCGIPNGQPNPADNKTSFNISAPLIRDFRIDTTNDDDKDNVKNDVDNCPNVANPSQTDTNSDGEGDACDNDDDGDGVNDGIDNCPLLENPEQLDSDNNGTGDVCESDLCLPLVLANRKVAMICL</sequence>
<dbReference type="Pfam" id="PF02412">
    <property type="entry name" value="TSP_3"/>
    <property type="match status" value="3"/>
</dbReference>
<proteinExistence type="predicted"/>
<dbReference type="AlphaFoldDB" id="A0A395JK65"/>
<dbReference type="PROSITE" id="PS51234">
    <property type="entry name" value="TSP3"/>
    <property type="match status" value="1"/>
</dbReference>
<feature type="compositionally biased region" description="Acidic residues" evidence="3">
    <location>
        <begin position="465"/>
        <end position="480"/>
    </location>
</feature>
<comment type="caution">
    <text evidence="5">The sequence shown here is derived from an EMBL/GenBank/DDBJ whole genome shotgun (WGS) entry which is preliminary data.</text>
</comment>
<dbReference type="Gene3D" id="3.40.390.10">
    <property type="entry name" value="Collagenase (Catalytic Domain)"/>
    <property type="match status" value="1"/>
</dbReference>
<evidence type="ECO:0000256" key="4">
    <source>
        <dbReference type="SAM" id="SignalP"/>
    </source>
</evidence>
<dbReference type="InterPro" id="IPR028974">
    <property type="entry name" value="TSP_type-3_rpt"/>
</dbReference>
<feature type="chain" id="PRO_5017417572" evidence="4">
    <location>
        <begin position="33"/>
        <end position="528"/>
    </location>
</feature>
<dbReference type="InterPro" id="IPR017897">
    <property type="entry name" value="Thrombospondin_3_rpt"/>
</dbReference>
<feature type="region of interest" description="Disordered" evidence="3">
    <location>
        <begin position="435"/>
        <end position="502"/>
    </location>
</feature>
<dbReference type="Gene3D" id="4.10.1080.10">
    <property type="entry name" value="TSP type-3 repeat"/>
    <property type="match status" value="1"/>
</dbReference>
<dbReference type="InterPro" id="IPR003367">
    <property type="entry name" value="Thrombospondin_3-like_rpt"/>
</dbReference>
<dbReference type="InterPro" id="IPR024079">
    <property type="entry name" value="MetalloPept_cat_dom_sf"/>
</dbReference>
<keyword evidence="6" id="KW-1185">Reference proteome</keyword>
<dbReference type="GO" id="GO:0007155">
    <property type="term" value="P:cell adhesion"/>
    <property type="evidence" value="ECO:0007669"/>
    <property type="project" value="InterPro"/>
</dbReference>
<feature type="compositionally biased region" description="Polar residues" evidence="3">
    <location>
        <begin position="454"/>
        <end position="464"/>
    </location>
</feature>
<dbReference type="InParanoid" id="A0A395JK65"/>
<name>A0A395JK65_9GAMM</name>
<evidence type="ECO:0000256" key="2">
    <source>
        <dbReference type="ARBA" id="ARBA00022837"/>
    </source>
</evidence>
<dbReference type="EMBL" id="QNRT01000002">
    <property type="protein sequence ID" value="RBP51173.1"/>
    <property type="molecule type" value="Genomic_DNA"/>
</dbReference>
<evidence type="ECO:0000313" key="5">
    <source>
        <dbReference type="EMBL" id="RBP51173.1"/>
    </source>
</evidence>
<gene>
    <name evidence="5" type="ORF">DFR28_102592</name>
</gene>
<keyword evidence="1 4" id="KW-0732">Signal</keyword>
<organism evidence="5 6">
    <name type="scientific">Arenicella xantha</name>
    <dbReference type="NCBI Taxonomy" id="644221"/>
    <lineage>
        <taxon>Bacteria</taxon>
        <taxon>Pseudomonadati</taxon>
        <taxon>Pseudomonadota</taxon>
        <taxon>Gammaproteobacteria</taxon>
        <taxon>Arenicellales</taxon>
        <taxon>Arenicellaceae</taxon>
        <taxon>Arenicella</taxon>
    </lineage>
</organism>
<evidence type="ECO:0000313" key="6">
    <source>
        <dbReference type="Proteomes" id="UP000253083"/>
    </source>
</evidence>